<name>A0A0N8GQI6_9CHLR</name>
<dbReference type="InterPro" id="IPR007833">
    <property type="entry name" value="Capsule_polysaccharide_synth"/>
</dbReference>
<dbReference type="SUPFAM" id="SSF53756">
    <property type="entry name" value="UDP-Glycosyltransferase/glycogen phosphorylase"/>
    <property type="match status" value="1"/>
</dbReference>
<dbReference type="AlphaFoldDB" id="A0A0N8GQI6"/>
<dbReference type="Gene3D" id="3.40.50.2000">
    <property type="entry name" value="Glycogen Phosphorylase B"/>
    <property type="match status" value="1"/>
</dbReference>
<reference evidence="1 2" key="1">
    <citation type="submission" date="2015-07" db="EMBL/GenBank/DDBJ databases">
        <title>Whole genome sequence of Thermanaerothrix daxensis DSM 23592.</title>
        <authorList>
            <person name="Hemp J."/>
            <person name="Ward L.M."/>
            <person name="Pace L.A."/>
            <person name="Fischer W.W."/>
        </authorList>
    </citation>
    <scope>NUCLEOTIDE SEQUENCE [LARGE SCALE GENOMIC DNA]</scope>
    <source>
        <strain evidence="1 2">GNS-1</strain>
    </source>
</reference>
<dbReference type="Pfam" id="PF05159">
    <property type="entry name" value="Capsule_synth"/>
    <property type="match status" value="1"/>
</dbReference>
<protein>
    <recommendedName>
        <fullName evidence="3">Capsule biosynthesis protein</fullName>
    </recommendedName>
</protein>
<accession>A0A0N8GQI6</accession>
<comment type="caution">
    <text evidence="1">The sequence shown here is derived from an EMBL/GenBank/DDBJ whole genome shotgun (WGS) entry which is preliminary data.</text>
</comment>
<dbReference type="OrthoDB" id="144214at2"/>
<evidence type="ECO:0000313" key="1">
    <source>
        <dbReference type="EMBL" id="KPL83802.1"/>
    </source>
</evidence>
<dbReference type="STRING" id="869279.SE15_00680"/>
<keyword evidence="2" id="KW-1185">Reference proteome</keyword>
<sequence>MPAVLQRVNRLPRALRTRARRWHYNLQLRLLARRVAAQAPAEARTPPVILFNASTRLVGMSLNAAFSLLTGWALRLSGTPVVHFVCQGGLQPCVLGTQRDDPAQPPPCAACQAQSRATYAHADVATFVYQEDAELQQAIRDLPLPALMNFTYHEMPLGALVLPAIRWILRRHTLEDDAPTRLLYRRYMLSAWSLGQQFAALLERVHPMAVVVFNGQFYPEATARWIARQRGIRVITHEVGLRPFSAFFTEGEATAYPIHIPEDFTLTPEREHRLEAYLSQRFQGQFTMAGIRFWPEMRDLDATWQERLSAFQQVVPVFTNVIFDTSQPHANTLFPDMFAWLDAVLEVMRAHPETLFIIRAHPDELRPGKESRETVEAWVERRGVRTLPNVVFVGPREYLSSYALIQRSKFVMVYNSSIGLEASIMGVPVLCAGRARYTQYPTVFFPPTAEAYLHQVEDFLRAEHIEVPPEFIREARRFLYYQLFVTSLPFDAYLEEDSIWPGFVRLKPFAWSALLPENSPTLKVIVEGVRDRKPFILEEMSASLSLSG</sequence>
<gene>
    <name evidence="1" type="ORF">SE15_00680</name>
</gene>
<dbReference type="Proteomes" id="UP000050544">
    <property type="component" value="Unassembled WGS sequence"/>
</dbReference>
<dbReference type="GO" id="GO:0015774">
    <property type="term" value="P:polysaccharide transport"/>
    <property type="evidence" value="ECO:0007669"/>
    <property type="project" value="InterPro"/>
</dbReference>
<proteinExistence type="predicted"/>
<dbReference type="GO" id="GO:0000271">
    <property type="term" value="P:polysaccharide biosynthetic process"/>
    <property type="evidence" value="ECO:0007669"/>
    <property type="project" value="InterPro"/>
</dbReference>
<evidence type="ECO:0008006" key="3">
    <source>
        <dbReference type="Google" id="ProtNLM"/>
    </source>
</evidence>
<dbReference type="EMBL" id="LGKO01000002">
    <property type="protein sequence ID" value="KPL83802.1"/>
    <property type="molecule type" value="Genomic_DNA"/>
</dbReference>
<organism evidence="1 2">
    <name type="scientific">Thermanaerothrix daxensis</name>
    <dbReference type="NCBI Taxonomy" id="869279"/>
    <lineage>
        <taxon>Bacteria</taxon>
        <taxon>Bacillati</taxon>
        <taxon>Chloroflexota</taxon>
        <taxon>Anaerolineae</taxon>
        <taxon>Anaerolineales</taxon>
        <taxon>Anaerolineaceae</taxon>
        <taxon>Thermanaerothrix</taxon>
    </lineage>
</organism>
<evidence type="ECO:0000313" key="2">
    <source>
        <dbReference type="Proteomes" id="UP000050544"/>
    </source>
</evidence>